<evidence type="ECO:0000313" key="12">
    <source>
        <dbReference type="Proteomes" id="UP001144280"/>
    </source>
</evidence>
<keyword evidence="3" id="KW-0808">Transferase</keyword>
<evidence type="ECO:0000313" key="11">
    <source>
        <dbReference type="EMBL" id="GLH97811.1"/>
    </source>
</evidence>
<dbReference type="Pfam" id="PF00553">
    <property type="entry name" value="CBM_2"/>
    <property type="match status" value="1"/>
</dbReference>
<comment type="caution">
    <text evidence="11">The sequence shown here is derived from an EMBL/GenBank/DDBJ whole genome shotgun (WGS) entry which is preliminary data.</text>
</comment>
<dbReference type="CDD" id="cd14014">
    <property type="entry name" value="STKc_PknB_like"/>
    <property type="match status" value="1"/>
</dbReference>
<dbReference type="PANTHER" id="PTHR43289:SF6">
    <property type="entry name" value="SERINE_THREONINE-PROTEIN KINASE NEKL-3"/>
    <property type="match status" value="1"/>
</dbReference>
<evidence type="ECO:0000256" key="8">
    <source>
        <dbReference type="SAM" id="MobiDB-lite"/>
    </source>
</evidence>
<dbReference type="PROSITE" id="PS51173">
    <property type="entry name" value="CBM2"/>
    <property type="match status" value="1"/>
</dbReference>
<sequence length="487" mass="50090">MTLLGGRYRLVERLGTGGMSIVWRGFDEVLGRQVAVKVLDGTLASDPAFRRRIRIEARAAARLCHPHITNVYDYGQSDGTPFVVMELVDGEPLADVLARDGMLPWQDAVTICGEVASALVAAHRHGIVHRDVKPANVMLTDAGAKVVDFGLSALIGESDVGPDGNLLGTPAYLAPERLDGGAVSPAADVYGLGLLLYRTLSGQRPWHVASMTDMLRAHRYAEPIPLPPVDGLPEEVAELCERCLAKDPHERPTSVEVAEALGADTVRPRLDDTAVLPLPPAPVPAEGVGFRRRAQAALVGVVLMAATGLLWANAAHSPGGGTAGSGAAAAATPTTPSAAASVSAGPAPAGAVACRVRYAVRQDSGSTFRADVTVTNAGPKPVAGWRLTFAFPGDQEVTESARVAQAGQRVSARGDAIPAGGSTTLALAGRYGEANPAPVGFALDGMTCEMSVADLSAPPPTTASAVGEPDNAGKGGDNKGKGKKGKG</sequence>
<dbReference type="PROSITE" id="PS00108">
    <property type="entry name" value="PROTEIN_KINASE_ST"/>
    <property type="match status" value="1"/>
</dbReference>
<feature type="binding site" evidence="7">
    <location>
        <position position="37"/>
    </location>
    <ligand>
        <name>ATP</name>
        <dbReference type="ChEBI" id="CHEBI:30616"/>
    </ligand>
</feature>
<dbReference type="PROSITE" id="PS00107">
    <property type="entry name" value="PROTEIN_KINASE_ATP"/>
    <property type="match status" value="1"/>
</dbReference>
<reference evidence="11" key="1">
    <citation type="submission" date="2022-12" db="EMBL/GenBank/DDBJ databases">
        <title>New Phytohabitans aurantiacus sp. RD004123 nov., an actinomycete isolated from soil.</title>
        <authorList>
            <person name="Triningsih D.W."/>
            <person name="Harunari E."/>
            <person name="Igarashi Y."/>
        </authorList>
    </citation>
    <scope>NUCLEOTIDE SEQUENCE</scope>
    <source>
        <strain evidence="11">RD004123</strain>
    </source>
</reference>
<proteinExistence type="predicted"/>
<keyword evidence="6 7" id="KW-0067">ATP-binding</keyword>
<dbReference type="InterPro" id="IPR017441">
    <property type="entry name" value="Protein_kinase_ATP_BS"/>
</dbReference>
<dbReference type="SUPFAM" id="SSF56112">
    <property type="entry name" value="Protein kinase-like (PK-like)"/>
    <property type="match status" value="1"/>
</dbReference>
<evidence type="ECO:0000256" key="6">
    <source>
        <dbReference type="ARBA" id="ARBA00022840"/>
    </source>
</evidence>
<dbReference type="SMART" id="SM00220">
    <property type="entry name" value="S_TKc"/>
    <property type="match status" value="1"/>
</dbReference>
<feature type="domain" description="Protein kinase" evidence="9">
    <location>
        <begin position="8"/>
        <end position="270"/>
    </location>
</feature>
<evidence type="ECO:0000259" key="10">
    <source>
        <dbReference type="PROSITE" id="PS51173"/>
    </source>
</evidence>
<evidence type="ECO:0000256" key="7">
    <source>
        <dbReference type="PROSITE-ProRule" id="PRU10141"/>
    </source>
</evidence>
<dbReference type="EC" id="2.7.11.1" evidence="1"/>
<dbReference type="Gene3D" id="1.10.510.10">
    <property type="entry name" value="Transferase(Phosphotransferase) domain 1"/>
    <property type="match status" value="1"/>
</dbReference>
<accession>A0ABQ5QT78</accession>
<dbReference type="InterPro" id="IPR000719">
    <property type="entry name" value="Prot_kinase_dom"/>
</dbReference>
<feature type="region of interest" description="Disordered" evidence="8">
    <location>
        <begin position="453"/>
        <end position="487"/>
    </location>
</feature>
<organism evidence="11 12">
    <name type="scientific">Phytohabitans aurantiacus</name>
    <dbReference type="NCBI Taxonomy" id="3016789"/>
    <lineage>
        <taxon>Bacteria</taxon>
        <taxon>Bacillati</taxon>
        <taxon>Actinomycetota</taxon>
        <taxon>Actinomycetes</taxon>
        <taxon>Micromonosporales</taxon>
        <taxon>Micromonosporaceae</taxon>
    </lineage>
</organism>
<gene>
    <name evidence="11" type="ORF">Pa4123_30860</name>
</gene>
<dbReference type="Pfam" id="PF00069">
    <property type="entry name" value="Pkinase"/>
    <property type="match status" value="1"/>
</dbReference>
<dbReference type="PANTHER" id="PTHR43289">
    <property type="entry name" value="MITOGEN-ACTIVATED PROTEIN KINASE KINASE KINASE 20-RELATED"/>
    <property type="match status" value="1"/>
</dbReference>
<evidence type="ECO:0000259" key="9">
    <source>
        <dbReference type="PROSITE" id="PS50011"/>
    </source>
</evidence>
<dbReference type="Gene3D" id="2.60.40.290">
    <property type="match status" value="1"/>
</dbReference>
<dbReference type="InterPro" id="IPR011009">
    <property type="entry name" value="Kinase-like_dom_sf"/>
</dbReference>
<dbReference type="Gene3D" id="3.30.200.20">
    <property type="entry name" value="Phosphorylase Kinase, domain 1"/>
    <property type="match status" value="1"/>
</dbReference>
<evidence type="ECO:0000256" key="1">
    <source>
        <dbReference type="ARBA" id="ARBA00012513"/>
    </source>
</evidence>
<dbReference type="InterPro" id="IPR008271">
    <property type="entry name" value="Ser/Thr_kinase_AS"/>
</dbReference>
<keyword evidence="4 7" id="KW-0547">Nucleotide-binding</keyword>
<dbReference type="InterPro" id="IPR008965">
    <property type="entry name" value="CBM2/CBM3_carb-bd_dom_sf"/>
</dbReference>
<evidence type="ECO:0000256" key="2">
    <source>
        <dbReference type="ARBA" id="ARBA00022527"/>
    </source>
</evidence>
<dbReference type="Proteomes" id="UP001144280">
    <property type="component" value="Unassembled WGS sequence"/>
</dbReference>
<protein>
    <recommendedName>
        <fullName evidence="1">non-specific serine/threonine protein kinase</fullName>
        <ecNumber evidence="1">2.7.11.1</ecNumber>
    </recommendedName>
</protein>
<dbReference type="EMBL" id="BSDI01000013">
    <property type="protein sequence ID" value="GLH97811.1"/>
    <property type="molecule type" value="Genomic_DNA"/>
</dbReference>
<dbReference type="RefSeq" id="WP_281896061.1">
    <property type="nucleotide sequence ID" value="NZ_BSDI01000013.1"/>
</dbReference>
<evidence type="ECO:0000256" key="4">
    <source>
        <dbReference type="ARBA" id="ARBA00022741"/>
    </source>
</evidence>
<dbReference type="SUPFAM" id="SSF49384">
    <property type="entry name" value="Carbohydrate-binding domain"/>
    <property type="match status" value="1"/>
</dbReference>
<dbReference type="SMART" id="SM00637">
    <property type="entry name" value="CBD_II"/>
    <property type="match status" value="1"/>
</dbReference>
<evidence type="ECO:0000256" key="3">
    <source>
        <dbReference type="ARBA" id="ARBA00022679"/>
    </source>
</evidence>
<keyword evidence="2" id="KW-0723">Serine/threonine-protein kinase</keyword>
<keyword evidence="5" id="KW-0418">Kinase</keyword>
<dbReference type="InterPro" id="IPR012291">
    <property type="entry name" value="CBM2_carb-bd_dom_sf"/>
</dbReference>
<name>A0ABQ5QT78_9ACTN</name>
<feature type="domain" description="CBM2" evidence="10">
    <location>
        <begin position="347"/>
        <end position="451"/>
    </location>
</feature>
<dbReference type="InterPro" id="IPR001919">
    <property type="entry name" value="CBD2"/>
</dbReference>
<dbReference type="PROSITE" id="PS50011">
    <property type="entry name" value="PROTEIN_KINASE_DOM"/>
    <property type="match status" value="1"/>
</dbReference>
<keyword evidence="12" id="KW-1185">Reference proteome</keyword>
<evidence type="ECO:0000256" key="5">
    <source>
        <dbReference type="ARBA" id="ARBA00022777"/>
    </source>
</evidence>